<dbReference type="EC" id="1.3.7.1" evidence="2"/>
<dbReference type="EMBL" id="CP000542">
    <property type="protein sequence ID" value="ABM56632.1"/>
    <property type="molecule type" value="Genomic_DNA"/>
</dbReference>
<evidence type="ECO:0000313" key="3">
    <source>
        <dbReference type="Proteomes" id="UP000000374"/>
    </source>
</evidence>
<dbReference type="RefSeq" id="WP_011808646.1">
    <property type="nucleotide sequence ID" value="NC_008786.1"/>
</dbReference>
<sequence length="550" mass="57578">MTEHTRTDGLAGMALPPQELPPEPARPGGAAKLQCHACPVLCQIAPGRAGACDRYANRDGALVRLDPLVLLRKTLDAGAATLVPFAPRGADAGAAGGADASADTAAPWSGDLLHADEVFVTGVGASTTYPDYKPAPFIVGSRVQGVDMVTVVTEGIFSYCSFKVKIDTDRFLGPEQAPVRCQGEAVGHVTTAEYGSQMLSLGGVQHLTGGSRKEGRITAELMQRLGNKQAVELGIDAGAQLLLQAGRAPIVNGVAEQRMRVGCGSAVIGIFARQCCGHADEVVVVDDHITGVLTEHQAGRCLGMKPSGIRMRGRKSTPGRYFQVAQPGTGWGGTDLTDPLAIIAGWDARRAWPGLRLLITSTTGEHAGWYLLDRQLKPVPAPMPAAVGHIVQRIGQNCEAALSSVLFLGGAGGSLRAGVTENPVLLTRAIKNALVHVSCGGAPAYLWPGGGITVMADVLRMPDNSFGTVPTPALVAPMEFSMRRADYAALGGHVAQIRDLREVLAQGAWHGDGAPRARQWQGLPAGNPWPSWPSWPPGQRPLPGTPAGRD</sequence>
<dbReference type="Proteomes" id="UP000000374">
    <property type="component" value="Chromosome"/>
</dbReference>
<dbReference type="HOGENOM" id="CLU_549543_0_0_4"/>
<dbReference type="KEGG" id="vei:Veis_0853"/>
<dbReference type="GO" id="GO:0047595">
    <property type="term" value="F:6-hydroxynicotinate reductase activity"/>
    <property type="evidence" value="ECO:0007669"/>
    <property type="project" value="UniProtKB-EC"/>
</dbReference>
<evidence type="ECO:0000313" key="2">
    <source>
        <dbReference type="EMBL" id="ABM56632.1"/>
    </source>
</evidence>
<dbReference type="GeneID" id="76459534"/>
<dbReference type="AlphaFoldDB" id="A1WG75"/>
<gene>
    <name evidence="2" type="ordered locus">Veis_0853</name>
</gene>
<keyword evidence="2" id="KW-0560">Oxidoreductase</keyword>
<organism evidence="2 3">
    <name type="scientific">Verminephrobacter eiseniae (strain EF01-2)</name>
    <dbReference type="NCBI Taxonomy" id="391735"/>
    <lineage>
        <taxon>Bacteria</taxon>
        <taxon>Pseudomonadati</taxon>
        <taxon>Pseudomonadota</taxon>
        <taxon>Betaproteobacteria</taxon>
        <taxon>Burkholderiales</taxon>
        <taxon>Comamonadaceae</taxon>
        <taxon>Verminephrobacter</taxon>
    </lineage>
</organism>
<keyword evidence="3" id="KW-1185">Reference proteome</keyword>
<proteinExistence type="predicted"/>
<feature type="region of interest" description="Disordered" evidence="1">
    <location>
        <begin position="515"/>
        <end position="550"/>
    </location>
</feature>
<accession>A1WG75</accession>
<dbReference type="eggNOG" id="COG2816">
    <property type="taxonomic scope" value="Bacteria"/>
</dbReference>
<dbReference type="STRING" id="391735.Veis_0853"/>
<name>A1WG75_VEREI</name>
<reference evidence="3" key="1">
    <citation type="submission" date="2006-12" db="EMBL/GenBank/DDBJ databases">
        <title>Complete sequence of chromosome 1 of Verminephrobacter eiseniae EF01-2.</title>
        <authorList>
            <person name="Copeland A."/>
            <person name="Lucas S."/>
            <person name="Lapidus A."/>
            <person name="Barry K."/>
            <person name="Detter J.C."/>
            <person name="Glavina del Rio T."/>
            <person name="Dalin E."/>
            <person name="Tice H."/>
            <person name="Pitluck S."/>
            <person name="Chertkov O."/>
            <person name="Brettin T."/>
            <person name="Bruce D."/>
            <person name="Han C."/>
            <person name="Tapia R."/>
            <person name="Gilna P."/>
            <person name="Schmutz J."/>
            <person name="Larimer F."/>
            <person name="Land M."/>
            <person name="Hauser L."/>
            <person name="Kyrpides N."/>
            <person name="Kim E."/>
            <person name="Stahl D."/>
            <person name="Richardson P."/>
        </authorList>
    </citation>
    <scope>NUCLEOTIDE SEQUENCE [LARGE SCALE GENOMIC DNA]</scope>
    <source>
        <strain evidence="3">EF01-2</strain>
    </source>
</reference>
<feature type="compositionally biased region" description="Pro residues" evidence="1">
    <location>
        <begin position="530"/>
        <end position="544"/>
    </location>
</feature>
<evidence type="ECO:0000256" key="1">
    <source>
        <dbReference type="SAM" id="MobiDB-lite"/>
    </source>
</evidence>
<protein>
    <submittedName>
        <fullName evidence="2">6-hydroxynicotinate reductase</fullName>
        <ecNumber evidence="2">1.3.7.1</ecNumber>
    </submittedName>
</protein>
<feature type="region of interest" description="Disordered" evidence="1">
    <location>
        <begin position="1"/>
        <end position="29"/>
    </location>
</feature>